<feature type="domain" description="TRAP C4-dicarboxylate transport system permease DctM subunit" evidence="8">
    <location>
        <begin position="9"/>
        <end position="413"/>
    </location>
</feature>
<evidence type="ECO:0000256" key="5">
    <source>
        <dbReference type="ARBA" id="ARBA00022989"/>
    </source>
</evidence>
<dbReference type="OrthoDB" id="9777699at2"/>
<evidence type="ECO:0000256" key="2">
    <source>
        <dbReference type="ARBA" id="ARBA00022475"/>
    </source>
</evidence>
<evidence type="ECO:0000256" key="4">
    <source>
        <dbReference type="ARBA" id="ARBA00022692"/>
    </source>
</evidence>
<dbReference type="PANTHER" id="PTHR33362:SF3">
    <property type="entry name" value="SIALIC ACID TRAP TRANSPORTER PERMEASE PROTEIN SIAT"/>
    <property type="match status" value="1"/>
</dbReference>
<gene>
    <name evidence="9" type="ORF">SAMN05421637_1940</name>
</gene>
<dbReference type="GO" id="GO:0005886">
    <property type="term" value="C:plasma membrane"/>
    <property type="evidence" value="ECO:0007669"/>
    <property type="project" value="UniProtKB-SubCell"/>
</dbReference>
<dbReference type="NCBIfam" id="TIGR00786">
    <property type="entry name" value="dctM"/>
    <property type="match status" value="1"/>
</dbReference>
<dbReference type="Proteomes" id="UP000183315">
    <property type="component" value="Unassembled WGS sequence"/>
</dbReference>
<keyword evidence="2" id="KW-1003">Cell membrane</keyword>
<dbReference type="PANTHER" id="PTHR33362">
    <property type="entry name" value="SIALIC ACID TRAP TRANSPORTER PERMEASE PROTEIN SIAT-RELATED"/>
    <property type="match status" value="1"/>
</dbReference>
<evidence type="ECO:0000256" key="7">
    <source>
        <dbReference type="SAM" id="Phobius"/>
    </source>
</evidence>
<feature type="transmembrane region" description="Helical" evidence="7">
    <location>
        <begin position="143"/>
        <end position="164"/>
    </location>
</feature>
<name>A0A1H6Z2W3_9MICO</name>
<feature type="transmembrane region" description="Helical" evidence="7">
    <location>
        <begin position="239"/>
        <end position="257"/>
    </location>
</feature>
<keyword evidence="4 7" id="KW-0812">Transmembrane</keyword>
<organism evidence="9 10">
    <name type="scientific">Demequina mangrovi</name>
    <dbReference type="NCBI Taxonomy" id="1043493"/>
    <lineage>
        <taxon>Bacteria</taxon>
        <taxon>Bacillati</taxon>
        <taxon>Actinomycetota</taxon>
        <taxon>Actinomycetes</taxon>
        <taxon>Micrococcales</taxon>
        <taxon>Demequinaceae</taxon>
        <taxon>Demequina</taxon>
    </lineage>
</organism>
<keyword evidence="6 7" id="KW-0472">Membrane</keyword>
<dbReference type="GO" id="GO:0022857">
    <property type="term" value="F:transmembrane transporter activity"/>
    <property type="evidence" value="ECO:0007669"/>
    <property type="project" value="TreeGrafter"/>
</dbReference>
<protein>
    <submittedName>
        <fullName evidence="9">TRAP transporter, DctM subunit</fullName>
    </submittedName>
</protein>
<dbReference type="Pfam" id="PF06808">
    <property type="entry name" value="DctM"/>
    <property type="match status" value="1"/>
</dbReference>
<feature type="transmembrane region" description="Helical" evidence="7">
    <location>
        <begin position="213"/>
        <end position="233"/>
    </location>
</feature>
<keyword evidence="10" id="KW-1185">Reference proteome</keyword>
<comment type="subcellular location">
    <subcellularLocation>
        <location evidence="1">Cell inner membrane</location>
        <topology evidence="1">Multi-pass membrane protein</topology>
    </subcellularLocation>
</comment>
<proteinExistence type="predicted"/>
<evidence type="ECO:0000313" key="10">
    <source>
        <dbReference type="Proteomes" id="UP000183315"/>
    </source>
</evidence>
<keyword evidence="3" id="KW-0997">Cell inner membrane</keyword>
<evidence type="ECO:0000256" key="1">
    <source>
        <dbReference type="ARBA" id="ARBA00004429"/>
    </source>
</evidence>
<feature type="transmembrane region" description="Helical" evidence="7">
    <location>
        <begin position="48"/>
        <end position="68"/>
    </location>
</feature>
<feature type="transmembrane region" description="Helical" evidence="7">
    <location>
        <begin position="311"/>
        <end position="341"/>
    </location>
</feature>
<feature type="transmembrane region" description="Helical" evidence="7">
    <location>
        <begin position="170"/>
        <end position="192"/>
    </location>
</feature>
<feature type="transmembrane region" description="Helical" evidence="7">
    <location>
        <begin position="353"/>
        <end position="377"/>
    </location>
</feature>
<dbReference type="AlphaFoldDB" id="A0A1H6Z2W3"/>
<evidence type="ECO:0000313" key="9">
    <source>
        <dbReference type="EMBL" id="SEJ47829.1"/>
    </source>
</evidence>
<dbReference type="EMBL" id="FNZI01000004">
    <property type="protein sequence ID" value="SEJ47829.1"/>
    <property type="molecule type" value="Genomic_DNA"/>
</dbReference>
<keyword evidence="5 7" id="KW-1133">Transmembrane helix</keyword>
<dbReference type="STRING" id="1043493.SAMN05421637_1940"/>
<accession>A0A1H6Z2W3</accession>
<sequence length="424" mass="43785">MTLALLGIAIAVLLHLRVPVAFAFLGPSLVYMATIGQSTGMSLRHVTNAAASFPLLAVPLFVLLGTLANHAGIAERFFRFALALLVRVRGGLGYVSIGTSLAFSWMSGSAVADAAALGKVQIPAMLRHGYTRRFATGVSASSSLVAPVMPPSIPAVIFAGLAAVSTGALFAASVVPALAITVGLCIVVYILVRRRETVETGAFDAAELRESAKGVLLPMLAPVIILGGILGGLFTPTEAAAVGVVFIIIVGVLQRSLSLRGFLTAVTEAVTTTAGIMLIVSTAALLGYILARERLPQMLTEVALSTTSSPVMFLVLAALMMLLLGTVIDATAILVLVVPILLPIAAQYGVDPIVMGVVLILALMIGLLTPPVGTVLFVTAAVSGTRIGEVFRGTLPFIVPLLVIVLTVILFPSLVLWLPGVLGL</sequence>
<evidence type="ECO:0000256" key="3">
    <source>
        <dbReference type="ARBA" id="ARBA00022519"/>
    </source>
</evidence>
<dbReference type="InterPro" id="IPR010656">
    <property type="entry name" value="DctM"/>
</dbReference>
<evidence type="ECO:0000256" key="6">
    <source>
        <dbReference type="ARBA" id="ARBA00023136"/>
    </source>
</evidence>
<dbReference type="RefSeq" id="WP_042214328.1">
    <property type="nucleotide sequence ID" value="NZ_BBLU01000006.1"/>
</dbReference>
<feature type="transmembrane region" description="Helical" evidence="7">
    <location>
        <begin position="397"/>
        <end position="418"/>
    </location>
</feature>
<evidence type="ECO:0000259" key="8">
    <source>
        <dbReference type="Pfam" id="PF06808"/>
    </source>
</evidence>
<feature type="transmembrane region" description="Helical" evidence="7">
    <location>
        <begin position="269"/>
        <end position="291"/>
    </location>
</feature>
<dbReference type="PIRSF" id="PIRSF006066">
    <property type="entry name" value="HI0050"/>
    <property type="match status" value="1"/>
</dbReference>
<reference evidence="10" key="1">
    <citation type="submission" date="2016-10" db="EMBL/GenBank/DDBJ databases">
        <authorList>
            <person name="Varghese N."/>
        </authorList>
    </citation>
    <scope>NUCLEOTIDE SEQUENCE [LARGE SCALE GENOMIC DNA]</scope>
    <source>
        <strain evidence="10">DSM 24868</strain>
    </source>
</reference>
<dbReference type="InterPro" id="IPR004681">
    <property type="entry name" value="TRAP_DctM"/>
</dbReference>
<dbReference type="eggNOG" id="COG1593">
    <property type="taxonomic scope" value="Bacteria"/>
</dbReference>